<feature type="region of interest" description="Disordered" evidence="8">
    <location>
        <begin position="1"/>
        <end position="20"/>
    </location>
</feature>
<reference evidence="10 11" key="1">
    <citation type="journal article" date="2014" name="World J. Microbiol. Biotechnol.">
        <title>Biodiversity and physiological characteristics of Antarctic and Arctic lichens-associated bacteria.</title>
        <authorList>
            <person name="Lee Y.M."/>
            <person name="Kim E.H."/>
            <person name="Lee H.K."/>
            <person name="Hong S.G."/>
        </authorList>
    </citation>
    <scope>NUCLEOTIDE SEQUENCE [LARGE SCALE GENOMIC DNA]</scope>
    <source>
        <strain evidence="10 11">PAMC 26569</strain>
    </source>
</reference>
<proteinExistence type="inferred from homology"/>
<dbReference type="SUPFAM" id="SSF51316">
    <property type="entry name" value="Mss4-like"/>
    <property type="match status" value="1"/>
</dbReference>
<protein>
    <recommendedName>
        <fullName evidence="3">peptide-methionine (R)-S-oxide reductase</fullName>
        <ecNumber evidence="3">1.8.4.12</ecNumber>
    </recommendedName>
</protein>
<dbReference type="PANTHER" id="PTHR10173:SF57">
    <property type="entry name" value="PEPTIDE-METHIONINE (R)-S-OXIDE REDUCTASE"/>
    <property type="match status" value="1"/>
</dbReference>
<dbReference type="GO" id="GO:0046872">
    <property type="term" value="F:metal ion binding"/>
    <property type="evidence" value="ECO:0007669"/>
    <property type="project" value="UniProtKB-KW"/>
</dbReference>
<dbReference type="PANTHER" id="PTHR10173">
    <property type="entry name" value="METHIONINE SULFOXIDE REDUCTASE"/>
    <property type="match status" value="1"/>
</dbReference>
<dbReference type="PROSITE" id="PS51790">
    <property type="entry name" value="MSRB"/>
    <property type="match status" value="1"/>
</dbReference>
<name>A0A6M8HMG4_9PROT</name>
<dbReference type="Proteomes" id="UP000500767">
    <property type="component" value="Chromosome"/>
</dbReference>
<sequence length="142" mass="15357">MSSSTTPETSAGGTEAFDDATLRQRLTPQQYHVLREHGTERAGTSPLNYEKRDGLFHCAVCDSALFSSDTKYESGSGWPSFFAPIEGAVENLVDTSHGMRRVEVLCAKCKSHLGHVFPDGPKPTGERYCMNGVSLAFEPAAG</sequence>
<dbReference type="KEGG" id="lck:HN018_05605"/>
<comment type="similarity">
    <text evidence="2">Belongs to the MsrB Met sulfoxide reductase family.</text>
</comment>
<dbReference type="RefSeq" id="WP_171834581.1">
    <property type="nucleotide sequence ID" value="NZ_CP053708.1"/>
</dbReference>
<gene>
    <name evidence="10" type="primary">msrB</name>
    <name evidence="10" type="ORF">HN018_05605</name>
</gene>
<dbReference type="InterPro" id="IPR011057">
    <property type="entry name" value="Mss4-like_sf"/>
</dbReference>
<evidence type="ECO:0000313" key="10">
    <source>
        <dbReference type="EMBL" id="QKE89589.1"/>
    </source>
</evidence>
<dbReference type="EMBL" id="CP053708">
    <property type="protein sequence ID" value="QKE89589.1"/>
    <property type="molecule type" value="Genomic_DNA"/>
</dbReference>
<dbReference type="Pfam" id="PF01641">
    <property type="entry name" value="SelR"/>
    <property type="match status" value="1"/>
</dbReference>
<accession>A0A6M8HMG4</accession>
<evidence type="ECO:0000259" key="9">
    <source>
        <dbReference type="PROSITE" id="PS51790"/>
    </source>
</evidence>
<dbReference type="GO" id="GO:0006979">
    <property type="term" value="P:response to oxidative stress"/>
    <property type="evidence" value="ECO:0007669"/>
    <property type="project" value="InterPro"/>
</dbReference>
<dbReference type="EC" id="1.8.4.12" evidence="3"/>
<dbReference type="GO" id="GO:0030091">
    <property type="term" value="P:protein repair"/>
    <property type="evidence" value="ECO:0007669"/>
    <property type="project" value="InterPro"/>
</dbReference>
<evidence type="ECO:0000256" key="6">
    <source>
        <dbReference type="ARBA" id="ARBA00023002"/>
    </source>
</evidence>
<dbReference type="FunFam" id="2.170.150.20:FF:000001">
    <property type="entry name" value="Peptide methionine sulfoxide reductase MsrB"/>
    <property type="match status" value="1"/>
</dbReference>
<dbReference type="InterPro" id="IPR028427">
    <property type="entry name" value="Met_Sox_Rdtase_MsrB"/>
</dbReference>
<keyword evidence="11" id="KW-1185">Reference proteome</keyword>
<evidence type="ECO:0000256" key="1">
    <source>
        <dbReference type="ARBA" id="ARBA00001947"/>
    </source>
</evidence>
<keyword evidence="4" id="KW-0479">Metal-binding</keyword>
<evidence type="ECO:0000313" key="11">
    <source>
        <dbReference type="Proteomes" id="UP000500767"/>
    </source>
</evidence>
<keyword evidence="5" id="KW-0862">Zinc</keyword>
<evidence type="ECO:0000256" key="7">
    <source>
        <dbReference type="ARBA" id="ARBA00048488"/>
    </source>
</evidence>
<evidence type="ECO:0000256" key="2">
    <source>
        <dbReference type="ARBA" id="ARBA00007174"/>
    </source>
</evidence>
<comment type="catalytic activity">
    <reaction evidence="7">
        <text>L-methionyl-[protein] + [thioredoxin]-disulfide + H2O = L-methionyl-(R)-S-oxide-[protein] + [thioredoxin]-dithiol</text>
        <dbReference type="Rhea" id="RHEA:24164"/>
        <dbReference type="Rhea" id="RHEA-COMP:10698"/>
        <dbReference type="Rhea" id="RHEA-COMP:10700"/>
        <dbReference type="Rhea" id="RHEA-COMP:12313"/>
        <dbReference type="Rhea" id="RHEA-COMP:12314"/>
        <dbReference type="ChEBI" id="CHEBI:15377"/>
        <dbReference type="ChEBI" id="CHEBI:16044"/>
        <dbReference type="ChEBI" id="CHEBI:29950"/>
        <dbReference type="ChEBI" id="CHEBI:45764"/>
        <dbReference type="ChEBI" id="CHEBI:50058"/>
        <dbReference type="EC" id="1.8.4.12"/>
    </reaction>
</comment>
<evidence type="ECO:0000256" key="4">
    <source>
        <dbReference type="ARBA" id="ARBA00022723"/>
    </source>
</evidence>
<feature type="compositionally biased region" description="Polar residues" evidence="8">
    <location>
        <begin position="1"/>
        <end position="12"/>
    </location>
</feature>
<evidence type="ECO:0000256" key="8">
    <source>
        <dbReference type="SAM" id="MobiDB-lite"/>
    </source>
</evidence>
<comment type="cofactor">
    <cofactor evidence="1">
        <name>Zn(2+)</name>
        <dbReference type="ChEBI" id="CHEBI:29105"/>
    </cofactor>
</comment>
<organism evidence="10 11">
    <name type="scientific">Lichenicola cladoniae</name>
    <dbReference type="NCBI Taxonomy" id="1484109"/>
    <lineage>
        <taxon>Bacteria</taxon>
        <taxon>Pseudomonadati</taxon>
        <taxon>Pseudomonadota</taxon>
        <taxon>Alphaproteobacteria</taxon>
        <taxon>Acetobacterales</taxon>
        <taxon>Acetobacteraceae</taxon>
        <taxon>Lichenicola</taxon>
    </lineage>
</organism>
<dbReference type="NCBIfam" id="TIGR00357">
    <property type="entry name" value="peptide-methionine (R)-S-oxide reductase MsrB"/>
    <property type="match status" value="1"/>
</dbReference>
<evidence type="ECO:0000256" key="3">
    <source>
        <dbReference type="ARBA" id="ARBA00012499"/>
    </source>
</evidence>
<evidence type="ECO:0000256" key="5">
    <source>
        <dbReference type="ARBA" id="ARBA00022833"/>
    </source>
</evidence>
<dbReference type="InterPro" id="IPR002579">
    <property type="entry name" value="Met_Sox_Rdtase_MsrB_dom"/>
</dbReference>
<dbReference type="GO" id="GO:0005737">
    <property type="term" value="C:cytoplasm"/>
    <property type="evidence" value="ECO:0007669"/>
    <property type="project" value="TreeGrafter"/>
</dbReference>
<dbReference type="Gene3D" id="2.170.150.20">
    <property type="entry name" value="Peptide methionine sulfoxide reductase"/>
    <property type="match status" value="1"/>
</dbReference>
<keyword evidence="6 10" id="KW-0560">Oxidoreductase</keyword>
<dbReference type="GO" id="GO:0033743">
    <property type="term" value="F:peptide-methionine (R)-S-oxide reductase activity"/>
    <property type="evidence" value="ECO:0007669"/>
    <property type="project" value="UniProtKB-EC"/>
</dbReference>
<dbReference type="AlphaFoldDB" id="A0A6M8HMG4"/>
<feature type="domain" description="MsrB" evidence="9">
    <location>
        <begin position="19"/>
        <end position="140"/>
    </location>
</feature>